<keyword evidence="4" id="KW-0808">Transferase</keyword>
<dbReference type="FunFam" id="3.40.50.2000:FF:000083">
    <property type="entry name" value="UDP-glycosyltransferase TURAN isoform X1"/>
    <property type="match status" value="1"/>
</dbReference>
<protein>
    <recommendedName>
        <fullName evidence="10">Glycosyltransferase subfamily 4-like N-terminal domain-containing protein</fullName>
    </recommendedName>
</protein>
<dbReference type="InterPro" id="IPR026051">
    <property type="entry name" value="ALG1-like"/>
</dbReference>
<evidence type="ECO:0000256" key="3">
    <source>
        <dbReference type="ARBA" id="ARBA00022676"/>
    </source>
</evidence>
<dbReference type="SUPFAM" id="SSF53756">
    <property type="entry name" value="UDP-Glycosyltransferase/glycogen phosphorylase"/>
    <property type="match status" value="2"/>
</dbReference>
<feature type="compositionally biased region" description="Acidic residues" evidence="9">
    <location>
        <begin position="282"/>
        <end position="293"/>
    </location>
</feature>
<evidence type="ECO:0000256" key="5">
    <source>
        <dbReference type="ARBA" id="ARBA00022692"/>
    </source>
</evidence>
<dbReference type="PANTHER" id="PTHR13036:SF0">
    <property type="entry name" value="CHITOBIOSYLDIPHOSPHODOLICHOL BETA-MANNOSYLTRANSFERASE"/>
    <property type="match status" value="1"/>
</dbReference>
<dbReference type="FunFam" id="3.40.50.2000:FF:000109">
    <property type="entry name" value="Chitobiosyldiphosphodolichol beta-mannosyltransferase"/>
    <property type="match status" value="1"/>
</dbReference>
<dbReference type="Gramene" id="GBG83724">
    <property type="protein sequence ID" value="GBG83724"/>
    <property type="gene ID" value="CBR_g37525"/>
</dbReference>
<dbReference type="OrthoDB" id="614844at2759"/>
<keyword evidence="5" id="KW-0812">Transmembrane</keyword>
<dbReference type="PANTHER" id="PTHR13036">
    <property type="entry name" value="BETA1,4 MANNOSYLTRANSFERASE"/>
    <property type="match status" value="1"/>
</dbReference>
<evidence type="ECO:0000313" key="11">
    <source>
        <dbReference type="EMBL" id="GBG83724.1"/>
    </source>
</evidence>
<dbReference type="GO" id="GO:0000030">
    <property type="term" value="F:mannosyltransferase activity"/>
    <property type="evidence" value="ECO:0007669"/>
    <property type="project" value="InterPro"/>
</dbReference>
<dbReference type="Pfam" id="PF13692">
    <property type="entry name" value="Glyco_trans_1_4"/>
    <property type="match status" value="1"/>
</dbReference>
<gene>
    <name evidence="11" type="ORF">CBR_g37525</name>
</gene>
<dbReference type="Pfam" id="PF13579">
    <property type="entry name" value="Glyco_trans_4_4"/>
    <property type="match status" value="1"/>
</dbReference>
<keyword evidence="7" id="KW-1133">Transmembrane helix</keyword>
<keyword evidence="12" id="KW-1185">Reference proteome</keyword>
<comment type="subcellular location">
    <subcellularLocation>
        <location evidence="1">Endoplasmic reticulum membrane</location>
        <topology evidence="1">Single-pass membrane protein</topology>
    </subcellularLocation>
</comment>
<feature type="domain" description="Glycosyltransferase subfamily 4-like N-terminal" evidence="10">
    <location>
        <begin position="32"/>
        <end position="187"/>
    </location>
</feature>
<dbReference type="GO" id="GO:0005789">
    <property type="term" value="C:endoplasmic reticulum membrane"/>
    <property type="evidence" value="ECO:0007669"/>
    <property type="project" value="UniProtKB-SubCell"/>
</dbReference>
<feature type="region of interest" description="Disordered" evidence="9">
    <location>
        <begin position="232"/>
        <end position="294"/>
    </location>
</feature>
<keyword evidence="3" id="KW-0328">Glycosyltransferase</keyword>
<dbReference type="STRING" id="69332.A0A388LN55"/>
<reference evidence="11 12" key="1">
    <citation type="journal article" date="2018" name="Cell">
        <title>The Chara Genome: Secondary Complexity and Implications for Plant Terrestrialization.</title>
        <authorList>
            <person name="Nishiyama T."/>
            <person name="Sakayama H."/>
            <person name="Vries J.D."/>
            <person name="Buschmann H."/>
            <person name="Saint-Marcoux D."/>
            <person name="Ullrich K.K."/>
            <person name="Haas F.B."/>
            <person name="Vanderstraeten L."/>
            <person name="Becker D."/>
            <person name="Lang D."/>
            <person name="Vosolsobe S."/>
            <person name="Rombauts S."/>
            <person name="Wilhelmsson P.K.I."/>
            <person name="Janitza P."/>
            <person name="Kern R."/>
            <person name="Heyl A."/>
            <person name="Rumpler F."/>
            <person name="Villalobos L.I.A.C."/>
            <person name="Clay J.M."/>
            <person name="Skokan R."/>
            <person name="Toyoda A."/>
            <person name="Suzuki Y."/>
            <person name="Kagoshima H."/>
            <person name="Schijlen E."/>
            <person name="Tajeshwar N."/>
            <person name="Catarino B."/>
            <person name="Hetherington A.J."/>
            <person name="Saltykova A."/>
            <person name="Bonnot C."/>
            <person name="Breuninger H."/>
            <person name="Symeonidi A."/>
            <person name="Radhakrishnan G.V."/>
            <person name="Van Nieuwerburgh F."/>
            <person name="Deforce D."/>
            <person name="Chang C."/>
            <person name="Karol K.G."/>
            <person name="Hedrich R."/>
            <person name="Ulvskov P."/>
            <person name="Glockner G."/>
            <person name="Delwiche C.F."/>
            <person name="Petrasek J."/>
            <person name="Van de Peer Y."/>
            <person name="Friml J."/>
            <person name="Beilby M."/>
            <person name="Dolan L."/>
            <person name="Kohara Y."/>
            <person name="Sugano S."/>
            <person name="Fujiyama A."/>
            <person name="Delaux P.-M."/>
            <person name="Quint M."/>
            <person name="TheiBen G."/>
            <person name="Hagemann M."/>
            <person name="Harholt J."/>
            <person name="Dunand C."/>
            <person name="Zachgo S."/>
            <person name="Langdale J."/>
            <person name="Maumus F."/>
            <person name="Straeten D.V.D."/>
            <person name="Gould S.B."/>
            <person name="Rensing S.A."/>
        </authorList>
    </citation>
    <scope>NUCLEOTIDE SEQUENCE [LARGE SCALE GENOMIC DNA]</scope>
    <source>
        <strain evidence="11 12">S276</strain>
    </source>
</reference>
<comment type="pathway">
    <text evidence="2">Protein modification; protein glycosylation.</text>
</comment>
<evidence type="ECO:0000256" key="6">
    <source>
        <dbReference type="ARBA" id="ARBA00022824"/>
    </source>
</evidence>
<dbReference type="Gene3D" id="3.40.50.2000">
    <property type="entry name" value="Glycogen Phosphorylase B"/>
    <property type="match status" value="2"/>
</dbReference>
<comment type="caution">
    <text evidence="11">The sequence shown here is derived from an EMBL/GenBank/DDBJ whole genome shotgun (WGS) entry which is preliminary data.</text>
</comment>
<evidence type="ECO:0000256" key="8">
    <source>
        <dbReference type="ARBA" id="ARBA00023136"/>
    </source>
</evidence>
<evidence type="ECO:0000256" key="9">
    <source>
        <dbReference type="SAM" id="MobiDB-lite"/>
    </source>
</evidence>
<dbReference type="AlphaFoldDB" id="A0A388LN55"/>
<keyword evidence="8" id="KW-0472">Membrane</keyword>
<keyword evidence="6" id="KW-0256">Endoplasmic reticulum</keyword>
<evidence type="ECO:0000256" key="2">
    <source>
        <dbReference type="ARBA" id="ARBA00004922"/>
    </source>
</evidence>
<dbReference type="OMA" id="CWLCARI"/>
<accession>A0A388LN55</accession>
<dbReference type="Proteomes" id="UP000265515">
    <property type="component" value="Unassembled WGS sequence"/>
</dbReference>
<evidence type="ECO:0000256" key="1">
    <source>
        <dbReference type="ARBA" id="ARBA00004389"/>
    </source>
</evidence>
<evidence type="ECO:0000313" key="12">
    <source>
        <dbReference type="Proteomes" id="UP000265515"/>
    </source>
</evidence>
<evidence type="ECO:0000256" key="7">
    <source>
        <dbReference type="ARBA" id="ARBA00022989"/>
    </source>
</evidence>
<dbReference type="EMBL" id="BFEA01000449">
    <property type="protein sequence ID" value="GBG83724.1"/>
    <property type="molecule type" value="Genomic_DNA"/>
</dbReference>
<proteinExistence type="predicted"/>
<sequence>MVRNRAAVVVLGDIGRSPRMQYHSLSLADQANLHVDIVAYGGSSPHEVLSKHPRIRMHLLAPPFTAGWPRALRLLALPVKVTFQVIQLLWTLCVAIPAPDVFLVQNPPSIPTFMVVLFACVLRGASMVIDWHNFAYTLLGLSLGKRHPLVTISRWYERYFGKKADAHICVTEAMRQELKDNWGIRATVLYDRAPDFFRPSTISEKHELFMRLHEDLVQARYNSPNFLQLSDWDSHSRQESPISSDSETDGLRTHPICNGIENPESLQDARDTRPQNTRVENDGSEVEDDDDGDAVYGVSRLERTLLTLRSTTANTELKVGTLEVEELDGGGHVQLNRDRPAVIVSSTSWGADEDFSLLLEAGVMYNQRVEASMQNYSSLAEGSRYPDILFIITGKGPLREEFEDRVRHLNLQHVAFRTLWLAAEDYPLLLGSADLGISLHTSSSGLDLPMKVVDMFGCGLPVCALAFSCIHELVKDGENGLLFSTSDQLTNHLLHLLEGFPEKCPALHALKAGAWATGDDARWPDEWETAVLPLLSWLRK</sequence>
<name>A0A388LN55_CHABU</name>
<evidence type="ECO:0000259" key="10">
    <source>
        <dbReference type="Pfam" id="PF13579"/>
    </source>
</evidence>
<organism evidence="11 12">
    <name type="scientific">Chara braunii</name>
    <name type="common">Braun's stonewort</name>
    <dbReference type="NCBI Taxonomy" id="69332"/>
    <lineage>
        <taxon>Eukaryota</taxon>
        <taxon>Viridiplantae</taxon>
        <taxon>Streptophyta</taxon>
        <taxon>Charophyceae</taxon>
        <taxon>Charales</taxon>
        <taxon>Characeae</taxon>
        <taxon>Chara</taxon>
    </lineage>
</organism>
<evidence type="ECO:0000256" key="4">
    <source>
        <dbReference type="ARBA" id="ARBA00022679"/>
    </source>
</evidence>
<dbReference type="InterPro" id="IPR028098">
    <property type="entry name" value="Glyco_trans_4-like_N"/>
</dbReference>